<protein>
    <recommendedName>
        <fullName evidence="3">C2H2-type domain-containing protein</fullName>
    </recommendedName>
</protein>
<proteinExistence type="predicted"/>
<name>A0AAR5Q933_DENPD</name>
<keyword evidence="1" id="KW-0479">Metal-binding</keyword>
<keyword evidence="5" id="KW-1185">Reference proteome</keyword>
<feature type="domain" description="C2H2-type" evidence="3">
    <location>
        <begin position="434"/>
        <end position="467"/>
    </location>
</feature>
<dbReference type="FunFam" id="3.30.160.60:FF:000616">
    <property type="entry name" value="PR domain zinc finger protein 13"/>
    <property type="match status" value="1"/>
</dbReference>
<dbReference type="Gene3D" id="3.30.160.60">
    <property type="entry name" value="Classic Zinc Finger"/>
    <property type="match status" value="3"/>
</dbReference>
<dbReference type="PROSITE" id="PS50157">
    <property type="entry name" value="ZINC_FINGER_C2H2_2"/>
    <property type="match status" value="3"/>
</dbReference>
<dbReference type="GO" id="GO:0008270">
    <property type="term" value="F:zinc ion binding"/>
    <property type="evidence" value="ECO:0007669"/>
    <property type="project" value="UniProtKB-KW"/>
</dbReference>
<dbReference type="InterPro" id="IPR050331">
    <property type="entry name" value="Zinc_finger"/>
</dbReference>
<feature type="domain" description="C2H2-type" evidence="3">
    <location>
        <begin position="405"/>
        <end position="432"/>
    </location>
</feature>
<dbReference type="GeneID" id="109544133"/>
<dbReference type="RefSeq" id="XP_019769734.1">
    <property type="nucleotide sequence ID" value="XM_019914175.2"/>
</dbReference>
<keyword evidence="1" id="KW-0862">Zinc</keyword>
<dbReference type="KEGG" id="dpa:109544133"/>
<evidence type="ECO:0000313" key="4">
    <source>
        <dbReference type="EnsemblMetazoa" id="XP_019769734.1"/>
    </source>
</evidence>
<organism evidence="4 5">
    <name type="scientific">Dendroctonus ponderosae</name>
    <name type="common">Mountain pine beetle</name>
    <dbReference type="NCBI Taxonomy" id="77166"/>
    <lineage>
        <taxon>Eukaryota</taxon>
        <taxon>Metazoa</taxon>
        <taxon>Ecdysozoa</taxon>
        <taxon>Arthropoda</taxon>
        <taxon>Hexapoda</taxon>
        <taxon>Insecta</taxon>
        <taxon>Pterygota</taxon>
        <taxon>Neoptera</taxon>
        <taxon>Endopterygota</taxon>
        <taxon>Coleoptera</taxon>
        <taxon>Polyphaga</taxon>
        <taxon>Cucujiformia</taxon>
        <taxon>Curculionidae</taxon>
        <taxon>Scolytinae</taxon>
        <taxon>Dendroctonus</taxon>
    </lineage>
</organism>
<evidence type="ECO:0000256" key="2">
    <source>
        <dbReference type="SAM" id="MobiDB-lite"/>
    </source>
</evidence>
<dbReference type="EnsemblMetazoa" id="XM_019914175.1">
    <property type="protein sequence ID" value="XP_019769734.1"/>
    <property type="gene ID" value="LOC109544133"/>
</dbReference>
<dbReference type="PROSITE" id="PS00028">
    <property type="entry name" value="ZINC_FINGER_C2H2_1"/>
    <property type="match status" value="3"/>
</dbReference>
<dbReference type="Proteomes" id="UP000019118">
    <property type="component" value="Unassembled WGS sequence"/>
</dbReference>
<reference evidence="4" key="2">
    <citation type="submission" date="2024-08" db="UniProtKB">
        <authorList>
            <consortium name="EnsemblMetazoa"/>
        </authorList>
    </citation>
    <scope>IDENTIFICATION</scope>
</reference>
<dbReference type="AlphaFoldDB" id="A0AAR5Q933"/>
<reference evidence="5" key="1">
    <citation type="journal article" date="2013" name="Genome Biol.">
        <title>Draft genome of the mountain pine beetle, Dendroctonus ponderosae Hopkins, a major forest pest.</title>
        <authorList>
            <person name="Keeling C.I."/>
            <person name="Yuen M.M."/>
            <person name="Liao N.Y."/>
            <person name="Docking T.R."/>
            <person name="Chan S.K."/>
            <person name="Taylor G.A."/>
            <person name="Palmquist D.L."/>
            <person name="Jackman S.D."/>
            <person name="Nguyen A."/>
            <person name="Li M."/>
            <person name="Henderson H."/>
            <person name="Janes J.K."/>
            <person name="Zhao Y."/>
            <person name="Pandoh P."/>
            <person name="Moore R."/>
            <person name="Sperling F.A."/>
            <person name="Huber D.P."/>
            <person name="Birol I."/>
            <person name="Jones S.J."/>
            <person name="Bohlmann J."/>
        </authorList>
    </citation>
    <scope>NUCLEOTIDE SEQUENCE</scope>
</reference>
<dbReference type="InterPro" id="IPR013087">
    <property type="entry name" value="Znf_C2H2_type"/>
</dbReference>
<feature type="compositionally biased region" description="Low complexity" evidence="2">
    <location>
        <begin position="471"/>
        <end position="489"/>
    </location>
</feature>
<dbReference type="GO" id="GO:0010468">
    <property type="term" value="P:regulation of gene expression"/>
    <property type="evidence" value="ECO:0007669"/>
    <property type="project" value="TreeGrafter"/>
</dbReference>
<dbReference type="PANTHER" id="PTHR16515:SF21">
    <property type="entry name" value="PR DOMAIN ZINC FINGER PROTEIN 13"/>
    <property type="match status" value="1"/>
</dbReference>
<dbReference type="Pfam" id="PF00096">
    <property type="entry name" value="zf-C2H2"/>
    <property type="match status" value="3"/>
</dbReference>
<feature type="domain" description="C2H2-type" evidence="3">
    <location>
        <begin position="377"/>
        <end position="404"/>
    </location>
</feature>
<evidence type="ECO:0000259" key="3">
    <source>
        <dbReference type="PROSITE" id="PS50157"/>
    </source>
</evidence>
<dbReference type="SUPFAM" id="SSF57667">
    <property type="entry name" value="beta-beta-alpha zinc fingers"/>
    <property type="match status" value="2"/>
</dbReference>
<feature type="region of interest" description="Disordered" evidence="2">
    <location>
        <begin position="1"/>
        <end position="31"/>
    </location>
</feature>
<feature type="region of interest" description="Disordered" evidence="2">
    <location>
        <begin position="461"/>
        <end position="515"/>
    </location>
</feature>
<dbReference type="CTD" id="59336"/>
<evidence type="ECO:0000313" key="5">
    <source>
        <dbReference type="Proteomes" id="UP000019118"/>
    </source>
</evidence>
<dbReference type="SMART" id="SM00355">
    <property type="entry name" value="ZnF_C2H2"/>
    <property type="match status" value="3"/>
</dbReference>
<dbReference type="PANTHER" id="PTHR16515">
    <property type="entry name" value="PR DOMAIN ZINC FINGER PROTEIN"/>
    <property type="match status" value="1"/>
</dbReference>
<sequence length="515" mass="57175">MVRKMEVQHQSPLNSLLPDPGASPISGSSSESLVGDWTSPLIPLSPTRSFESKSALSSPGALLVPGRVTASVSIPQGAMTVNIEPLMLLGKSDVQQISAGVTCFGTLDLDKKSKSVWNPEVHWVRAVKLSDDCHTYNVQLKFQPSYRIYQTSRGRQQPKLVLQAVRNIEPGQELQLWFSEDILAMLQVVFLNPSNIQGENKYTCLRCSTLYESPNPLKLHITLACGKLPISALWERLAALMRDPQFARNVGPKISDFDFKLTVPDPISKQKIALDLTVGGISSQPTKAIYRPYTGCSAFKPFKKQSIELTGNTSPSLNPRPGQEVPALWPVTFETDVVQLHRNLMHNQALNNTQAIYTDDARIECLVSSLGKAKQGHICLYCGKCYSRKYGLKIHIRTHTGYKPLRCKFCDRPFGDPSNLNKHVRLHAEGNTPYKCDLCGKILVRRRDLERHLKSRHMVDLHPGENLVPDSPASTSSEAALAAEEPVSSCEDSFQEDEEDVTLIKYDQTGEADVN</sequence>
<keyword evidence="1" id="KW-0863">Zinc-finger</keyword>
<dbReference type="InterPro" id="IPR036236">
    <property type="entry name" value="Znf_C2H2_sf"/>
</dbReference>
<dbReference type="GO" id="GO:0005634">
    <property type="term" value="C:nucleus"/>
    <property type="evidence" value="ECO:0007669"/>
    <property type="project" value="TreeGrafter"/>
</dbReference>
<accession>A0AAR5Q933</accession>
<evidence type="ECO:0000256" key="1">
    <source>
        <dbReference type="PROSITE-ProRule" id="PRU00042"/>
    </source>
</evidence>